<keyword evidence="2" id="KW-1185">Reference proteome</keyword>
<gene>
    <name evidence="1" type="ORF">MRB53_000163</name>
</gene>
<name>A0ACC2MN45_PERAE</name>
<accession>A0ACC2MN45</accession>
<comment type="caution">
    <text evidence="1">The sequence shown here is derived from an EMBL/GenBank/DDBJ whole genome shotgun (WGS) entry which is preliminary data.</text>
</comment>
<protein>
    <submittedName>
        <fullName evidence="1">Uncharacterized protein</fullName>
    </submittedName>
</protein>
<dbReference type="Proteomes" id="UP001234297">
    <property type="component" value="Chromosome 1"/>
</dbReference>
<organism evidence="1 2">
    <name type="scientific">Persea americana</name>
    <name type="common">Avocado</name>
    <dbReference type="NCBI Taxonomy" id="3435"/>
    <lineage>
        <taxon>Eukaryota</taxon>
        <taxon>Viridiplantae</taxon>
        <taxon>Streptophyta</taxon>
        <taxon>Embryophyta</taxon>
        <taxon>Tracheophyta</taxon>
        <taxon>Spermatophyta</taxon>
        <taxon>Magnoliopsida</taxon>
        <taxon>Magnoliidae</taxon>
        <taxon>Laurales</taxon>
        <taxon>Lauraceae</taxon>
        <taxon>Persea</taxon>
    </lineage>
</organism>
<evidence type="ECO:0000313" key="2">
    <source>
        <dbReference type="Proteomes" id="UP001234297"/>
    </source>
</evidence>
<sequence length="112" mass="12981">MPNQLREPTCPATMWSRTRVFFPEEQSPRQPIARPELIGSSPFLSSTRCDMRRLCPLVLLISSTRVNQRPSVPFKNLIKKCSSRSFEQRNTKAVLENSSFSQSREWDFDLGF</sequence>
<proteinExistence type="predicted"/>
<reference evidence="1 2" key="1">
    <citation type="journal article" date="2022" name="Hortic Res">
        <title>A haplotype resolved chromosomal level avocado genome allows analysis of novel avocado genes.</title>
        <authorList>
            <person name="Nath O."/>
            <person name="Fletcher S.J."/>
            <person name="Hayward A."/>
            <person name="Shaw L.M."/>
            <person name="Masouleh A.K."/>
            <person name="Furtado A."/>
            <person name="Henry R.J."/>
            <person name="Mitter N."/>
        </authorList>
    </citation>
    <scope>NUCLEOTIDE SEQUENCE [LARGE SCALE GENOMIC DNA]</scope>
    <source>
        <strain evidence="2">cv. Hass</strain>
    </source>
</reference>
<dbReference type="EMBL" id="CM056809">
    <property type="protein sequence ID" value="KAJ8647140.1"/>
    <property type="molecule type" value="Genomic_DNA"/>
</dbReference>
<evidence type="ECO:0000313" key="1">
    <source>
        <dbReference type="EMBL" id="KAJ8647140.1"/>
    </source>
</evidence>